<dbReference type="InterPro" id="IPR011990">
    <property type="entry name" value="TPR-like_helical_dom_sf"/>
</dbReference>
<dbReference type="Pfam" id="PF13432">
    <property type="entry name" value="TPR_16"/>
    <property type="match status" value="2"/>
</dbReference>
<reference evidence="2 3" key="1">
    <citation type="submission" date="2018-04" db="EMBL/GenBank/DDBJ databases">
        <title>Genomic Encyclopedia of Type Strains, Phase IV (KMG-IV): sequencing the most valuable type-strain genomes for metagenomic binning, comparative biology and taxonomic classification.</title>
        <authorList>
            <person name="Goeker M."/>
        </authorList>
    </citation>
    <scope>NUCLEOTIDE SEQUENCE [LARGE SCALE GENOMIC DNA]</scope>
    <source>
        <strain evidence="2 3">DSM 14823</strain>
    </source>
</reference>
<evidence type="ECO:0000313" key="2">
    <source>
        <dbReference type="EMBL" id="PVY42737.1"/>
    </source>
</evidence>
<feature type="chain" id="PRO_5015612838" evidence="1">
    <location>
        <begin position="25"/>
        <end position="552"/>
    </location>
</feature>
<proteinExistence type="predicted"/>
<dbReference type="SMR" id="A0A2U1B2H8"/>
<comment type="caution">
    <text evidence="2">The sequence shown here is derived from an EMBL/GenBank/DDBJ whole genome shotgun (WGS) entry which is preliminary data.</text>
</comment>
<feature type="signal peptide" evidence="1">
    <location>
        <begin position="1"/>
        <end position="24"/>
    </location>
</feature>
<dbReference type="SUPFAM" id="SSF48452">
    <property type="entry name" value="TPR-like"/>
    <property type="match status" value="1"/>
</dbReference>
<gene>
    <name evidence="2" type="ORF">C8D82_11045</name>
</gene>
<dbReference type="Proteomes" id="UP000245959">
    <property type="component" value="Unassembled WGS sequence"/>
</dbReference>
<accession>A0A2U1B2H8</accession>
<organism evidence="2 3">
    <name type="scientific">Victivallis vadensis</name>
    <dbReference type="NCBI Taxonomy" id="172901"/>
    <lineage>
        <taxon>Bacteria</taxon>
        <taxon>Pseudomonadati</taxon>
        <taxon>Lentisphaerota</taxon>
        <taxon>Lentisphaeria</taxon>
        <taxon>Victivallales</taxon>
        <taxon>Victivallaceae</taxon>
        <taxon>Victivallis</taxon>
    </lineage>
</organism>
<evidence type="ECO:0000256" key="1">
    <source>
        <dbReference type="SAM" id="SignalP"/>
    </source>
</evidence>
<keyword evidence="3" id="KW-1185">Reference proteome</keyword>
<dbReference type="AlphaFoldDB" id="A0A2U1B2H8"/>
<protein>
    <submittedName>
        <fullName evidence="2">Tetratricopeptide repeat protein</fullName>
    </submittedName>
</protein>
<sequence length="552" mass="62435">MRIVTEKAWLLMLTGICCCSTICAVPPGAAIAADHLPAEEAATAAFPGSERGHKLLALESYLQSFRYPPNSEKRIELLLNVLDQDPSARMPRLMLGKALLSRKQAETYAPRLLLIASKHAGSLELVNFALQVARRSGKFENAEYKLVNQALRSVGDPASLPDSERYLYLRLADEKLAEYKRERNFEAAEQLLDGLLKNERFPEQDLIRESAGRFYRYAADFSPSERRFLGLLPSLRSVYQDKFDRIAAELAESEVKLQTVPELRRRLALYQRMGLFDDAMRIARRIYVMQPNESNLAQEVDCAMSAGRYDAALVLAEELRKKYPALSRIADMIVCRALADSGRIEEAVKFLDQLPPGKFRTEQELYLYFQGRDYKKFRKAFLAYDHKTPCKSPELLTFVLVAAEKLRDPSLLRLAVERLKKIDRLEDPLFANSVGYISAELNIDLPEAERLIRLAVAVDSRNSAFLDSLAWVQFRRGNLKEARKNIELALSCLESPEDAGTILFHAGEIALAQGEPAAALDYFRRALASPEDIELDPEAVRARIDELEKTQQ</sequence>
<keyword evidence="1" id="KW-0732">Signal</keyword>
<name>A0A2U1B2H8_9BACT</name>
<evidence type="ECO:0000313" key="3">
    <source>
        <dbReference type="Proteomes" id="UP000245959"/>
    </source>
</evidence>
<dbReference type="EMBL" id="QEKH01000010">
    <property type="protein sequence ID" value="PVY42737.1"/>
    <property type="molecule type" value="Genomic_DNA"/>
</dbReference>
<dbReference type="Gene3D" id="1.25.40.10">
    <property type="entry name" value="Tetratricopeptide repeat domain"/>
    <property type="match status" value="2"/>
</dbReference>